<dbReference type="SUPFAM" id="SSF52374">
    <property type="entry name" value="Nucleotidylyl transferase"/>
    <property type="match status" value="1"/>
</dbReference>
<name>A0AAN0VF24_9PROT</name>
<feature type="binding site" evidence="12">
    <location>
        <position position="948"/>
    </location>
    <ligand>
        <name>Zn(2+)</name>
        <dbReference type="ChEBI" id="CHEBI:29105"/>
    </ligand>
</feature>
<gene>
    <name evidence="12" type="primary">ileS</name>
    <name evidence="16" type="ORF">GbCGDNIH3_0466</name>
</gene>
<comment type="catalytic activity">
    <reaction evidence="11 12">
        <text>tRNA(Ile) + L-isoleucine + ATP = L-isoleucyl-tRNA(Ile) + AMP + diphosphate</text>
        <dbReference type="Rhea" id="RHEA:11060"/>
        <dbReference type="Rhea" id="RHEA-COMP:9666"/>
        <dbReference type="Rhea" id="RHEA-COMP:9695"/>
        <dbReference type="ChEBI" id="CHEBI:30616"/>
        <dbReference type="ChEBI" id="CHEBI:33019"/>
        <dbReference type="ChEBI" id="CHEBI:58045"/>
        <dbReference type="ChEBI" id="CHEBI:78442"/>
        <dbReference type="ChEBI" id="CHEBI:78528"/>
        <dbReference type="ChEBI" id="CHEBI:456215"/>
        <dbReference type="EC" id="6.1.1.5"/>
    </reaction>
</comment>
<dbReference type="AlphaFoldDB" id="A0AAN0VF24"/>
<evidence type="ECO:0000256" key="12">
    <source>
        <dbReference type="HAMAP-Rule" id="MF_02002"/>
    </source>
</evidence>
<dbReference type="PROSITE" id="PS00178">
    <property type="entry name" value="AA_TRNA_LIGASE_I"/>
    <property type="match status" value="1"/>
</dbReference>
<dbReference type="GO" id="GO:0000049">
    <property type="term" value="F:tRNA binding"/>
    <property type="evidence" value="ECO:0007669"/>
    <property type="project" value="InterPro"/>
</dbReference>
<feature type="domain" description="Zinc finger FPG/IleRS-type" evidence="14">
    <location>
        <begin position="944"/>
        <end position="970"/>
    </location>
</feature>
<dbReference type="Pfam" id="PF08264">
    <property type="entry name" value="Anticodon_1"/>
    <property type="match status" value="1"/>
</dbReference>
<dbReference type="InterPro" id="IPR009080">
    <property type="entry name" value="tRNAsynth_Ia_anticodon-bd"/>
</dbReference>
<dbReference type="InterPro" id="IPR001412">
    <property type="entry name" value="aa-tRNA-synth_I_CS"/>
</dbReference>
<comment type="subunit">
    <text evidence="12">Monomer.</text>
</comment>
<dbReference type="Gene3D" id="1.10.730.20">
    <property type="match status" value="1"/>
</dbReference>
<evidence type="ECO:0000259" key="13">
    <source>
        <dbReference type="Pfam" id="PF00133"/>
    </source>
</evidence>
<dbReference type="GO" id="GO:0005524">
    <property type="term" value="F:ATP binding"/>
    <property type="evidence" value="ECO:0007669"/>
    <property type="project" value="UniProtKB-UniRule"/>
</dbReference>
<keyword evidence="2 12" id="KW-0963">Cytoplasm</keyword>
<evidence type="ECO:0000313" key="17">
    <source>
        <dbReference type="Proteomes" id="UP000019438"/>
    </source>
</evidence>
<proteinExistence type="inferred from homology"/>
<evidence type="ECO:0000256" key="3">
    <source>
        <dbReference type="ARBA" id="ARBA00022598"/>
    </source>
</evidence>
<dbReference type="PRINTS" id="PR00984">
    <property type="entry name" value="TRNASYNTHILE"/>
</dbReference>
<dbReference type="InterPro" id="IPR033708">
    <property type="entry name" value="Anticodon_Ile_BEm"/>
</dbReference>
<sequence>MRRPARRGDFHFLLFFPGRILAALQRRTIMSHSQDQSDPQIQENQTADYRNSVFLPATSFPMRGDLPKKEPGILARWEAMGLGRKLRDARIGAEPFVLHDGPPYANGHLHIGHALNKILKDVINRARQMAGYDAAYVPGWDCHGLPIEWKIEEEYRKSGRNKDEVPVLQFRAECRDYARKWLDIQSAEFRRLGVEADWANRYATMDFGSEAAIAGEIGKFLLNGALYRGLRPVMWSPVEKTALAEAEIEYHDHTSTTIHVRYPVLSAHEADLIGAYVVIWTTTPWTMPGSRAVAYGPEIDYVLVEIPTGSGGTEILIVAEALLPQTLAAAGLTEHRVLRQFKGAALEGAIAAHPLRGRGYEFDVPLLPGDHVTTEQGTGLVHTAPAHGEEDFQLGRAHGIEVPETVGDDGTYYKHVPLFAGLHVYKAAEPVCAALSEAGMLLARSTLVHSYPHSWRSKAPLIYRATPQWFIRMDGPEDIRGQALAEIDRTRFIPDQGRNRIGSMVANRPDWCISRQRAWGVPIAVFVEKATGQVLRDATVMERIVSTFREEGADAWYSSPPSRFLGNDRNPEDYEQVFDVIDVWFESGSTHAFVLEARDMKWPADLYLEGSDQHRGWFQSSLLEAVGTRGSAPFEAVLTHGFVLDEQGRKMSKSLGNVTAPQEVIDQYGADILRLWVMSSDTRDDLRIGKEILKQQGELYRRLRNTLRWILGSLDGFEEAERVREADMPELERWVLHRLTELDTRFRQAVESHDWTGLYPDLHNFCATDLSAFYFDIRKDVLYCDRTDSPRRRATRTVLDHLHRCLTIWLAPVLVFTAEEAWTARFGEQDSVHLQTLPALPHHWHDPVLARRWEEIRSIRRRVTAPIEEARRANQIGASLQAAVRLPLSLEEMDLLSEADWADITIVSALEQVYDPTRDADGASKGVLDGTQMEVSITRAPGRKCARCWKVLPEVGSIAAHPALCVRCADAVESGLICRSA</sequence>
<feature type="binding site" evidence="12">
    <location>
        <position position="968"/>
    </location>
    <ligand>
        <name>Zn(2+)</name>
        <dbReference type="ChEBI" id="CHEBI:29105"/>
    </ligand>
</feature>
<dbReference type="InterPro" id="IPR009008">
    <property type="entry name" value="Val/Leu/Ile-tRNA-synth_edit"/>
</dbReference>
<comment type="similarity">
    <text evidence="1 12">Belongs to the class-I aminoacyl-tRNA synthetase family. IleS type 1 subfamily.</text>
</comment>
<evidence type="ECO:0000256" key="5">
    <source>
        <dbReference type="ARBA" id="ARBA00022741"/>
    </source>
</evidence>
<dbReference type="KEGG" id="gbc:GbCGDNIH3_0466"/>
<dbReference type="PANTHER" id="PTHR42765:SF1">
    <property type="entry name" value="ISOLEUCINE--TRNA LIGASE, MITOCHONDRIAL"/>
    <property type="match status" value="1"/>
</dbReference>
<dbReference type="Proteomes" id="UP000019438">
    <property type="component" value="Chromosome"/>
</dbReference>
<keyword evidence="3 12" id="KW-0436">Ligase</keyword>
<dbReference type="GO" id="GO:0005829">
    <property type="term" value="C:cytosol"/>
    <property type="evidence" value="ECO:0007669"/>
    <property type="project" value="TreeGrafter"/>
</dbReference>
<dbReference type="InterPro" id="IPR023585">
    <property type="entry name" value="Ile-tRNA-ligase_type1"/>
</dbReference>
<dbReference type="InterPro" id="IPR050081">
    <property type="entry name" value="Ile-tRNA_ligase"/>
</dbReference>
<dbReference type="InterPro" id="IPR002301">
    <property type="entry name" value="Ile-tRNA-ligase"/>
</dbReference>
<dbReference type="HAMAP" id="MF_02002">
    <property type="entry name" value="Ile_tRNA_synth_type1"/>
    <property type="match status" value="1"/>
</dbReference>
<evidence type="ECO:0000256" key="11">
    <source>
        <dbReference type="ARBA" id="ARBA00048359"/>
    </source>
</evidence>
<keyword evidence="9 12" id="KW-0030">Aminoacyl-tRNA synthetase</keyword>
<dbReference type="CDD" id="cd00818">
    <property type="entry name" value="IleRS_core"/>
    <property type="match status" value="1"/>
</dbReference>
<dbReference type="Pfam" id="PF00133">
    <property type="entry name" value="tRNA-synt_1"/>
    <property type="match status" value="1"/>
</dbReference>
<dbReference type="NCBIfam" id="TIGR00392">
    <property type="entry name" value="ileS"/>
    <property type="match status" value="1"/>
</dbReference>
<evidence type="ECO:0000256" key="1">
    <source>
        <dbReference type="ARBA" id="ARBA00006887"/>
    </source>
</evidence>
<dbReference type="GO" id="GO:0004822">
    <property type="term" value="F:isoleucine-tRNA ligase activity"/>
    <property type="evidence" value="ECO:0007669"/>
    <property type="project" value="UniProtKB-UniRule"/>
</dbReference>
<dbReference type="InterPro" id="IPR002300">
    <property type="entry name" value="aa-tRNA-synth_Ia"/>
</dbReference>
<feature type="domain" description="Aminoacyl-tRNA synthetase class Ia" evidence="13">
    <location>
        <begin position="73"/>
        <end position="688"/>
    </location>
</feature>
<evidence type="ECO:0000256" key="2">
    <source>
        <dbReference type="ARBA" id="ARBA00022490"/>
    </source>
</evidence>
<feature type="binding site" evidence="12">
    <location>
        <position position="653"/>
    </location>
    <ligand>
        <name>ATP</name>
        <dbReference type="ChEBI" id="CHEBI:30616"/>
    </ligand>
</feature>
<protein>
    <recommendedName>
        <fullName evidence="12">Isoleucine--tRNA ligase</fullName>
        <ecNumber evidence="12">6.1.1.5</ecNumber>
    </recommendedName>
    <alternativeName>
        <fullName evidence="12">Isoleucyl-tRNA synthetase</fullName>
        <shortName evidence="12">IleRS</shortName>
    </alternativeName>
</protein>
<feature type="binding site" evidence="12">
    <location>
        <position position="609"/>
    </location>
    <ligand>
        <name>L-isoleucyl-5'-AMP</name>
        <dbReference type="ChEBI" id="CHEBI:178002"/>
    </ligand>
</feature>
<comment type="function">
    <text evidence="10 12">Catalyzes the attachment of isoleucine to tRNA(Ile). As IleRS can inadvertently accommodate and process structurally similar amino acids such as valine, to avoid such errors it has two additional distinct tRNA(Ile)-dependent editing activities. One activity is designated as 'pretransfer' editing and involves the hydrolysis of activated Val-AMP. The other activity is designated 'posttransfer' editing and involves deacylation of mischarged Val-tRNA(Ile).</text>
</comment>
<dbReference type="CDD" id="cd07960">
    <property type="entry name" value="Anticodon_Ia_Ile_BEm"/>
    <property type="match status" value="1"/>
</dbReference>
<dbReference type="InterPro" id="IPR013155">
    <property type="entry name" value="M/V/L/I-tRNA-synth_anticd-bd"/>
</dbReference>
<dbReference type="PANTHER" id="PTHR42765">
    <property type="entry name" value="SOLEUCYL-TRNA SYNTHETASE"/>
    <property type="match status" value="1"/>
</dbReference>
<evidence type="ECO:0000256" key="10">
    <source>
        <dbReference type="ARBA" id="ARBA00025217"/>
    </source>
</evidence>
<comment type="domain">
    <text evidence="12">IleRS has two distinct active sites: one for aminoacylation and one for editing. The misactivated valine is translocated from the active site to the editing site, which sterically excludes the correctly activated isoleucine. The single editing site contains two valyl binding pockets, one specific for each substrate (Val-AMP or Val-tRNA(Ile)).</text>
</comment>
<dbReference type="GO" id="GO:0002161">
    <property type="term" value="F:aminoacyl-tRNA deacylase activity"/>
    <property type="evidence" value="ECO:0007669"/>
    <property type="project" value="InterPro"/>
</dbReference>
<evidence type="ECO:0000259" key="15">
    <source>
        <dbReference type="Pfam" id="PF08264"/>
    </source>
</evidence>
<evidence type="ECO:0000259" key="14">
    <source>
        <dbReference type="Pfam" id="PF06827"/>
    </source>
</evidence>
<evidence type="ECO:0000313" key="16">
    <source>
        <dbReference type="EMBL" id="AHJ62236.1"/>
    </source>
</evidence>
<keyword evidence="6 12" id="KW-0862">Zinc</keyword>
<dbReference type="SUPFAM" id="SSF50677">
    <property type="entry name" value="ValRS/IleRS/LeuRS editing domain"/>
    <property type="match status" value="1"/>
</dbReference>
<keyword evidence="8 12" id="KW-0648">Protein biosynthesis</keyword>
<comment type="subcellular location">
    <subcellularLocation>
        <location evidence="12">Cytoplasm</location>
    </subcellularLocation>
</comment>
<evidence type="ECO:0000256" key="6">
    <source>
        <dbReference type="ARBA" id="ARBA00022833"/>
    </source>
</evidence>
<evidence type="ECO:0000256" key="7">
    <source>
        <dbReference type="ARBA" id="ARBA00022840"/>
    </source>
</evidence>
<keyword evidence="4 12" id="KW-0479">Metal-binding</keyword>
<dbReference type="Gene3D" id="3.90.740.10">
    <property type="entry name" value="Valyl/Leucyl/Isoleucyl-tRNA synthetase, editing domain"/>
    <property type="match status" value="1"/>
</dbReference>
<dbReference type="Gene3D" id="3.40.50.620">
    <property type="entry name" value="HUPs"/>
    <property type="match status" value="2"/>
</dbReference>
<feature type="binding site" evidence="12">
    <location>
        <position position="945"/>
    </location>
    <ligand>
        <name>Zn(2+)</name>
        <dbReference type="ChEBI" id="CHEBI:29105"/>
    </ligand>
</feature>
<dbReference type="GO" id="GO:0006428">
    <property type="term" value="P:isoleucyl-tRNA aminoacylation"/>
    <property type="evidence" value="ECO:0007669"/>
    <property type="project" value="UniProtKB-UniRule"/>
</dbReference>
<dbReference type="Gene3D" id="1.10.10.830">
    <property type="entry name" value="Ile-tRNA synthetase CP2 domain-like"/>
    <property type="match status" value="1"/>
</dbReference>
<dbReference type="Pfam" id="PF06827">
    <property type="entry name" value="zf-FPG_IleRS"/>
    <property type="match status" value="1"/>
</dbReference>
<dbReference type="InterPro" id="IPR010663">
    <property type="entry name" value="Znf_FPG/IleRS"/>
</dbReference>
<accession>A0AAN0VF24</accession>
<feature type="domain" description="Methionyl/Valyl/Leucyl/Isoleucyl-tRNA synthetase anticodon-binding" evidence="15">
    <location>
        <begin position="732"/>
        <end position="884"/>
    </location>
</feature>
<organism evidence="16 17">
    <name type="scientific">Granulibacter bethesdensis</name>
    <dbReference type="NCBI Taxonomy" id="364410"/>
    <lineage>
        <taxon>Bacteria</taxon>
        <taxon>Pseudomonadati</taxon>
        <taxon>Pseudomonadota</taxon>
        <taxon>Alphaproteobacteria</taxon>
        <taxon>Acetobacterales</taxon>
        <taxon>Acetobacteraceae</taxon>
        <taxon>Granulibacter</taxon>
    </lineage>
</organism>
<feature type="short sequence motif" description="'HIGH' region" evidence="12">
    <location>
        <begin position="103"/>
        <end position="113"/>
    </location>
</feature>
<dbReference type="EMBL" id="CP003181">
    <property type="protein sequence ID" value="AHJ62236.1"/>
    <property type="molecule type" value="Genomic_DNA"/>
</dbReference>
<feature type="short sequence motif" description="'KMSKS' region" evidence="12">
    <location>
        <begin position="650"/>
        <end position="654"/>
    </location>
</feature>
<evidence type="ECO:0000256" key="4">
    <source>
        <dbReference type="ARBA" id="ARBA00022723"/>
    </source>
</evidence>
<keyword evidence="7 12" id="KW-0067">ATP-binding</keyword>
<keyword evidence="5 12" id="KW-0547">Nucleotide-binding</keyword>
<dbReference type="GO" id="GO:0008270">
    <property type="term" value="F:zinc ion binding"/>
    <property type="evidence" value="ECO:0007669"/>
    <property type="project" value="UniProtKB-UniRule"/>
</dbReference>
<dbReference type="SUPFAM" id="SSF47323">
    <property type="entry name" value="Anticodon-binding domain of a subclass of class I aminoacyl-tRNA synthetases"/>
    <property type="match status" value="1"/>
</dbReference>
<feature type="binding site" evidence="12">
    <location>
        <position position="965"/>
    </location>
    <ligand>
        <name>Zn(2+)</name>
        <dbReference type="ChEBI" id="CHEBI:29105"/>
    </ligand>
</feature>
<evidence type="ECO:0000256" key="9">
    <source>
        <dbReference type="ARBA" id="ARBA00023146"/>
    </source>
</evidence>
<comment type="cofactor">
    <cofactor evidence="12">
        <name>Zn(2+)</name>
        <dbReference type="ChEBI" id="CHEBI:29105"/>
    </cofactor>
    <text evidence="12">Binds 1 zinc ion per subunit.</text>
</comment>
<reference evidence="17" key="1">
    <citation type="submission" date="2012-06" db="EMBL/GenBank/DDBJ databases">
        <title>Genome analysis of multiple Granulibacter bethesdensis isolates demonstrates substantial genome diversity.</title>
        <authorList>
            <person name="Greenberg D.E."/>
            <person name="Porcella S.F."/>
            <person name="Zarember K."/>
            <person name="Zelazny A.M."/>
            <person name="Bruno D."/>
            <person name="Martens C."/>
            <person name="Barbian K.D."/>
            <person name="Jaske E."/>
            <person name="Holland S.M."/>
        </authorList>
    </citation>
    <scope>NUCLEOTIDE SEQUENCE [LARGE SCALE GENOMIC DNA]</scope>
    <source>
        <strain evidence="17">CGDNIH3</strain>
    </source>
</reference>
<dbReference type="EC" id="6.1.1.5" evidence="12"/>
<dbReference type="InterPro" id="IPR014729">
    <property type="entry name" value="Rossmann-like_a/b/a_fold"/>
</dbReference>
<evidence type="ECO:0000256" key="8">
    <source>
        <dbReference type="ARBA" id="ARBA00022917"/>
    </source>
</evidence>